<dbReference type="CDD" id="cd04370">
    <property type="entry name" value="BAH"/>
    <property type="match status" value="1"/>
</dbReference>
<gene>
    <name evidence="3" type="ORF">SLS55_008335</name>
</gene>
<accession>A0ABR3CB60</accession>
<dbReference type="GeneID" id="92012420"/>
<dbReference type="SMART" id="SM00439">
    <property type="entry name" value="BAH"/>
    <property type="match status" value="1"/>
</dbReference>
<dbReference type="InterPro" id="IPR043151">
    <property type="entry name" value="BAH_sf"/>
</dbReference>
<dbReference type="InterPro" id="IPR001025">
    <property type="entry name" value="BAH_dom"/>
</dbReference>
<evidence type="ECO:0000313" key="4">
    <source>
        <dbReference type="Proteomes" id="UP001430584"/>
    </source>
</evidence>
<dbReference type="PANTHER" id="PTHR46364">
    <property type="entry name" value="OS08G0421900 PROTEIN"/>
    <property type="match status" value="1"/>
</dbReference>
<sequence>MADPMPPAASLPRDERDQSFASSRREDSAGHERPSPMASNGTPAADKKEDDKKEPPTLDWSQFNAAFTVKHHAFPRDTARPGKKRKRGRVRKPLLEEDAFDESLQTLYTVEPAKWWDDTRRYRKFTRSHHHRDGKVANESFRSGDAVYVKPAADEAPEGPLESWVAKVLEVRAASEQHVFLRVFWMYRPEDLPGGRRPYHGANEVIASNRMQIIDALTVNGKADLKHWAEDDDGDVLGADQLFWRQTFDWANGKGTGTLSSLRKHCVDEAPFNPDSVLVHCDSCDIWLHAECLENEAIKQAHADNGLPEPSFFPLSHRSTPYTQAAENGAVSKRPKLGVKASRVGPKFGAEVVTDSDGKSRMRFNDLRGEHVGERFEKAIHCLKCGALIE</sequence>
<dbReference type="Gene3D" id="2.30.30.490">
    <property type="match status" value="1"/>
</dbReference>
<dbReference type="PROSITE" id="PS51038">
    <property type="entry name" value="BAH"/>
    <property type="match status" value="1"/>
</dbReference>
<feature type="compositionally biased region" description="Basic residues" evidence="1">
    <location>
        <begin position="81"/>
        <end position="91"/>
    </location>
</feature>
<evidence type="ECO:0000313" key="3">
    <source>
        <dbReference type="EMBL" id="KAL0257521.1"/>
    </source>
</evidence>
<comment type="caution">
    <text evidence="3">The sequence shown here is derived from an EMBL/GenBank/DDBJ whole genome shotgun (WGS) entry which is preliminary data.</text>
</comment>
<dbReference type="Proteomes" id="UP001430584">
    <property type="component" value="Unassembled WGS sequence"/>
</dbReference>
<dbReference type="InterPro" id="IPR011011">
    <property type="entry name" value="Znf_FYVE_PHD"/>
</dbReference>
<dbReference type="SUPFAM" id="SSF57903">
    <property type="entry name" value="FYVE/PHD zinc finger"/>
    <property type="match status" value="1"/>
</dbReference>
<dbReference type="EMBL" id="JAJVCZ030000008">
    <property type="protein sequence ID" value="KAL0257521.1"/>
    <property type="molecule type" value="Genomic_DNA"/>
</dbReference>
<dbReference type="RefSeq" id="XP_066630550.1">
    <property type="nucleotide sequence ID" value="XM_066779746.1"/>
</dbReference>
<evidence type="ECO:0000259" key="2">
    <source>
        <dbReference type="PROSITE" id="PS51038"/>
    </source>
</evidence>
<protein>
    <recommendedName>
        <fullName evidence="2">BAH domain-containing protein</fullName>
    </recommendedName>
</protein>
<feature type="domain" description="BAH" evidence="2">
    <location>
        <begin position="139"/>
        <end position="259"/>
    </location>
</feature>
<proteinExistence type="predicted"/>
<feature type="compositionally biased region" description="Basic and acidic residues" evidence="1">
    <location>
        <begin position="12"/>
        <end position="34"/>
    </location>
</feature>
<feature type="region of interest" description="Disordered" evidence="1">
    <location>
        <begin position="1"/>
        <end position="91"/>
    </location>
</feature>
<name>A0ABR3CB60_9PEZI</name>
<feature type="compositionally biased region" description="Basic and acidic residues" evidence="1">
    <location>
        <begin position="45"/>
        <end position="56"/>
    </location>
</feature>
<organism evidence="3 4">
    <name type="scientific">Diplodia seriata</name>
    <dbReference type="NCBI Taxonomy" id="420778"/>
    <lineage>
        <taxon>Eukaryota</taxon>
        <taxon>Fungi</taxon>
        <taxon>Dikarya</taxon>
        <taxon>Ascomycota</taxon>
        <taxon>Pezizomycotina</taxon>
        <taxon>Dothideomycetes</taxon>
        <taxon>Dothideomycetes incertae sedis</taxon>
        <taxon>Botryosphaeriales</taxon>
        <taxon>Botryosphaeriaceae</taxon>
        <taxon>Diplodia</taxon>
    </lineage>
</organism>
<keyword evidence="4" id="KW-1185">Reference proteome</keyword>
<evidence type="ECO:0000256" key="1">
    <source>
        <dbReference type="SAM" id="MobiDB-lite"/>
    </source>
</evidence>
<reference evidence="3 4" key="1">
    <citation type="submission" date="2024-02" db="EMBL/GenBank/DDBJ databases">
        <title>De novo assembly and annotation of 12 fungi associated with fruit tree decline syndrome in Ontario, Canada.</title>
        <authorList>
            <person name="Sulman M."/>
            <person name="Ellouze W."/>
            <person name="Ilyukhin E."/>
        </authorList>
    </citation>
    <scope>NUCLEOTIDE SEQUENCE [LARGE SCALE GENOMIC DNA]</scope>
    <source>
        <strain evidence="3 4">FDS-637</strain>
    </source>
</reference>